<comment type="caution">
    <text evidence="2">The sequence shown here is derived from an EMBL/GenBank/DDBJ whole genome shotgun (WGS) entry which is preliminary data.</text>
</comment>
<dbReference type="GO" id="GO:0003676">
    <property type="term" value="F:nucleic acid binding"/>
    <property type="evidence" value="ECO:0007669"/>
    <property type="project" value="InterPro"/>
</dbReference>
<keyword evidence="2" id="KW-0378">Hydrolase</keyword>
<dbReference type="GO" id="GO:0005524">
    <property type="term" value="F:ATP binding"/>
    <property type="evidence" value="ECO:0007669"/>
    <property type="project" value="InterPro"/>
</dbReference>
<dbReference type="InterPro" id="IPR011545">
    <property type="entry name" value="DEAD/DEAH_box_helicase_dom"/>
</dbReference>
<keyword evidence="2" id="KW-0067">ATP-binding</keyword>
<evidence type="ECO:0000313" key="2">
    <source>
        <dbReference type="EMBL" id="RZU35181.1"/>
    </source>
</evidence>
<name>A0A4Q7YFG3_9BACT</name>
<dbReference type="OrthoDB" id="143059at2"/>
<dbReference type="SUPFAM" id="SSF52540">
    <property type="entry name" value="P-loop containing nucleoside triphosphate hydrolases"/>
    <property type="match status" value="1"/>
</dbReference>
<evidence type="ECO:0000313" key="3">
    <source>
        <dbReference type="Proteomes" id="UP000292958"/>
    </source>
</evidence>
<evidence type="ECO:0000259" key="1">
    <source>
        <dbReference type="PROSITE" id="PS51192"/>
    </source>
</evidence>
<feature type="domain" description="Helicase ATP-binding" evidence="1">
    <location>
        <begin position="94"/>
        <end position="287"/>
    </location>
</feature>
<dbReference type="InterPro" id="IPR027417">
    <property type="entry name" value="P-loop_NTPase"/>
</dbReference>
<dbReference type="PROSITE" id="PS51192">
    <property type="entry name" value="HELICASE_ATP_BIND_1"/>
    <property type="match status" value="1"/>
</dbReference>
<accession>A0A4Q7YFG3</accession>
<dbReference type="Pfam" id="PF00270">
    <property type="entry name" value="DEAD"/>
    <property type="match status" value="1"/>
</dbReference>
<organism evidence="2 3">
    <name type="scientific">Edaphobacter modestus</name>
    <dbReference type="NCBI Taxonomy" id="388466"/>
    <lineage>
        <taxon>Bacteria</taxon>
        <taxon>Pseudomonadati</taxon>
        <taxon>Acidobacteriota</taxon>
        <taxon>Terriglobia</taxon>
        <taxon>Terriglobales</taxon>
        <taxon>Acidobacteriaceae</taxon>
        <taxon>Edaphobacter</taxon>
    </lineage>
</organism>
<dbReference type="CDD" id="cd17923">
    <property type="entry name" value="DEXHc_Hrq1-like"/>
    <property type="match status" value="1"/>
</dbReference>
<protein>
    <submittedName>
        <fullName evidence="2">RAD3-like DEAD/DEAH box helicase</fullName>
    </submittedName>
</protein>
<proteinExistence type="predicted"/>
<keyword evidence="2" id="KW-0347">Helicase</keyword>
<reference evidence="2 3" key="1">
    <citation type="submission" date="2019-02" db="EMBL/GenBank/DDBJ databases">
        <title>Genomic Encyclopedia of Archaeal and Bacterial Type Strains, Phase II (KMG-II): from individual species to whole genera.</title>
        <authorList>
            <person name="Goeker M."/>
        </authorList>
    </citation>
    <scope>NUCLEOTIDE SEQUENCE [LARGE SCALE GENOMIC DNA]</scope>
    <source>
        <strain evidence="2 3">DSM 18101</strain>
    </source>
</reference>
<dbReference type="AlphaFoldDB" id="A0A4Q7YFG3"/>
<dbReference type="PANTHER" id="PTHR47957:SF3">
    <property type="entry name" value="ATP-DEPENDENT HELICASE HRQ1"/>
    <property type="match status" value="1"/>
</dbReference>
<dbReference type="InterPro" id="IPR014001">
    <property type="entry name" value="Helicase_ATP-bd"/>
</dbReference>
<dbReference type="SMART" id="SM00487">
    <property type="entry name" value="DEXDc"/>
    <property type="match status" value="1"/>
</dbReference>
<dbReference type="RefSeq" id="WP_130424398.1">
    <property type="nucleotide sequence ID" value="NZ_SHKW01000003.1"/>
</dbReference>
<dbReference type="GO" id="GO:0043138">
    <property type="term" value="F:3'-5' DNA helicase activity"/>
    <property type="evidence" value="ECO:0007669"/>
    <property type="project" value="TreeGrafter"/>
</dbReference>
<dbReference type="GO" id="GO:0006289">
    <property type="term" value="P:nucleotide-excision repair"/>
    <property type="evidence" value="ECO:0007669"/>
    <property type="project" value="TreeGrafter"/>
</dbReference>
<dbReference type="PANTHER" id="PTHR47957">
    <property type="entry name" value="ATP-DEPENDENT HELICASE HRQ1"/>
    <property type="match status" value="1"/>
</dbReference>
<dbReference type="GO" id="GO:0036297">
    <property type="term" value="P:interstrand cross-link repair"/>
    <property type="evidence" value="ECO:0007669"/>
    <property type="project" value="TreeGrafter"/>
</dbReference>
<keyword evidence="2" id="KW-0547">Nucleotide-binding</keyword>
<dbReference type="EMBL" id="SHKW01000003">
    <property type="protein sequence ID" value="RZU35181.1"/>
    <property type="molecule type" value="Genomic_DNA"/>
</dbReference>
<gene>
    <name evidence="2" type="ORF">BDD14_5938</name>
</gene>
<dbReference type="Proteomes" id="UP000292958">
    <property type="component" value="Unassembled WGS sequence"/>
</dbReference>
<sequence>MDVFNLDGALVNDYERFARSFTQIRAQDIRTQVDALYASGRFWPEPLISINPHYEREASVQHLVTEGTLHPETARVFQIDGQPITLFRHQAQSVAKATAGQSFVVTTGTGSGKSLCFFIPIIDSAIRARAAGEPPRTRAIVIYPMNALANSQLKELEKFVEQSGLSDNLRPTFARYTGQENDDERELIRKSKPDILLTNFMMLELLMTRQSERDRTVISNADGLDFLVLDELHTYRGRQGADVAMLVRRVRDRLCRLKPPICIGTSATMASEGEEVARVACPMFCTSEELV</sequence>
<dbReference type="Gene3D" id="3.40.50.300">
    <property type="entry name" value="P-loop containing nucleotide triphosphate hydrolases"/>
    <property type="match status" value="1"/>
</dbReference>
<keyword evidence="3" id="KW-1185">Reference proteome</keyword>